<keyword evidence="1" id="KW-1133">Transmembrane helix</keyword>
<name>A0A4R4D715_9PROT</name>
<accession>A0A4R4D715</accession>
<dbReference type="EMBL" id="SKBM01000025">
    <property type="protein sequence ID" value="TCZ55819.1"/>
    <property type="molecule type" value="Genomic_DNA"/>
</dbReference>
<proteinExistence type="predicted"/>
<protein>
    <submittedName>
        <fullName evidence="2">Uncharacterized protein</fullName>
    </submittedName>
</protein>
<comment type="caution">
    <text evidence="2">The sequence shown here is derived from an EMBL/GenBank/DDBJ whole genome shotgun (WGS) entry which is preliminary data.</text>
</comment>
<sequence>MGTAGTDWLRALRVYLGTIAVTDLVWESAHLPLYTIWRSGTLREQLFAVIHCTAGDVLIALSCLTAALLSVGHRDWPLQAYGPVAIVTTMLGLGYTIFSEWLNIVVRQSWAYSELMPVVPVIHTGLSPLLQWLVVPLAAFWLARRTARHPPAVLVSVER</sequence>
<feature type="transmembrane region" description="Helical" evidence="1">
    <location>
        <begin position="118"/>
        <end position="142"/>
    </location>
</feature>
<evidence type="ECO:0000256" key="1">
    <source>
        <dbReference type="SAM" id="Phobius"/>
    </source>
</evidence>
<keyword evidence="1" id="KW-0472">Membrane</keyword>
<reference evidence="2 3" key="1">
    <citation type="submission" date="2019-03" db="EMBL/GenBank/DDBJ databases">
        <title>Paracraurococcus aquatilis NE82 genome sequence.</title>
        <authorList>
            <person name="Zhao Y."/>
            <person name="Du Z."/>
        </authorList>
    </citation>
    <scope>NUCLEOTIDE SEQUENCE [LARGE SCALE GENOMIC DNA]</scope>
    <source>
        <strain evidence="2 3">NE82</strain>
    </source>
</reference>
<feature type="transmembrane region" description="Helical" evidence="1">
    <location>
        <begin position="46"/>
        <end position="68"/>
    </location>
</feature>
<gene>
    <name evidence="2" type="ORF">EXY23_20790</name>
</gene>
<dbReference type="AlphaFoldDB" id="A0A4R4D715"/>
<keyword evidence="1" id="KW-0812">Transmembrane</keyword>
<dbReference type="OrthoDB" id="7594268at2"/>
<evidence type="ECO:0000313" key="3">
    <source>
        <dbReference type="Proteomes" id="UP000295023"/>
    </source>
</evidence>
<dbReference type="Proteomes" id="UP000295023">
    <property type="component" value="Unassembled WGS sequence"/>
</dbReference>
<feature type="transmembrane region" description="Helical" evidence="1">
    <location>
        <begin position="80"/>
        <end position="98"/>
    </location>
</feature>
<organism evidence="2 3">
    <name type="scientific">Roseicella aquatilis</name>
    <dbReference type="NCBI Taxonomy" id="2527868"/>
    <lineage>
        <taxon>Bacteria</taxon>
        <taxon>Pseudomonadati</taxon>
        <taxon>Pseudomonadota</taxon>
        <taxon>Alphaproteobacteria</taxon>
        <taxon>Acetobacterales</taxon>
        <taxon>Roseomonadaceae</taxon>
        <taxon>Roseicella</taxon>
    </lineage>
</organism>
<keyword evidence="3" id="KW-1185">Reference proteome</keyword>
<evidence type="ECO:0000313" key="2">
    <source>
        <dbReference type="EMBL" id="TCZ55819.1"/>
    </source>
</evidence>